<dbReference type="InterPro" id="IPR043502">
    <property type="entry name" value="DNA/RNA_pol_sf"/>
</dbReference>
<dbReference type="AlphaFoldDB" id="A0A915DHN4"/>
<dbReference type="Proteomes" id="UP000887574">
    <property type="component" value="Unplaced"/>
</dbReference>
<name>A0A915DHN4_9BILA</name>
<evidence type="ECO:0000313" key="2">
    <source>
        <dbReference type="WBParaSite" id="jg19601"/>
    </source>
</evidence>
<reference evidence="2" key="1">
    <citation type="submission" date="2022-11" db="UniProtKB">
        <authorList>
            <consortium name="WormBaseParasite"/>
        </authorList>
    </citation>
    <scope>IDENTIFICATION</scope>
</reference>
<protein>
    <submittedName>
        <fullName evidence="2">Reverse transcriptase domain-containing protein</fullName>
    </submittedName>
</protein>
<accession>A0A915DHN4</accession>
<dbReference type="WBParaSite" id="jg19601">
    <property type="protein sequence ID" value="jg19601"/>
    <property type="gene ID" value="jg19601"/>
</dbReference>
<dbReference type="SUPFAM" id="SSF56672">
    <property type="entry name" value="DNA/RNA polymerases"/>
    <property type="match status" value="1"/>
</dbReference>
<sequence>MEGLGILDNPHEKDDEVALELFKILSSRTMDDTESSGHGRTGALFCLLTTKWLTLDWRQSTASFNNHLSCLRILWLKDIHKPLGAGNLQVYRFQRVPFGVISSPFLLAATIQHHLKQHPSPLSSEIVDNTYVDNIQMLAMNPTEAVEKYHQSKNLFRMAQMNVREYISNCPDVNEAIPSEDRLLKRNPKVLGVKWDNVEDNLHICFPTSKRESVLTRRKVLQEMASMFDPLGWQLHAWLKQGIFSDTME</sequence>
<dbReference type="PANTHER" id="PTHR47331">
    <property type="entry name" value="PHD-TYPE DOMAIN-CONTAINING PROTEIN"/>
    <property type="match status" value="1"/>
</dbReference>
<organism evidence="1 2">
    <name type="scientific">Ditylenchus dipsaci</name>
    <dbReference type="NCBI Taxonomy" id="166011"/>
    <lineage>
        <taxon>Eukaryota</taxon>
        <taxon>Metazoa</taxon>
        <taxon>Ecdysozoa</taxon>
        <taxon>Nematoda</taxon>
        <taxon>Chromadorea</taxon>
        <taxon>Rhabditida</taxon>
        <taxon>Tylenchina</taxon>
        <taxon>Tylenchomorpha</taxon>
        <taxon>Sphaerularioidea</taxon>
        <taxon>Anguinidae</taxon>
        <taxon>Anguininae</taxon>
        <taxon>Ditylenchus</taxon>
    </lineage>
</organism>
<proteinExistence type="predicted"/>
<keyword evidence="1" id="KW-1185">Reference proteome</keyword>
<evidence type="ECO:0000313" key="1">
    <source>
        <dbReference type="Proteomes" id="UP000887574"/>
    </source>
</evidence>